<name>A0ABC9AA16_9POAL</name>
<organism evidence="1 2">
    <name type="scientific">Urochloa decumbens</name>
    <dbReference type="NCBI Taxonomy" id="240449"/>
    <lineage>
        <taxon>Eukaryota</taxon>
        <taxon>Viridiplantae</taxon>
        <taxon>Streptophyta</taxon>
        <taxon>Embryophyta</taxon>
        <taxon>Tracheophyta</taxon>
        <taxon>Spermatophyta</taxon>
        <taxon>Magnoliopsida</taxon>
        <taxon>Liliopsida</taxon>
        <taxon>Poales</taxon>
        <taxon>Poaceae</taxon>
        <taxon>PACMAD clade</taxon>
        <taxon>Panicoideae</taxon>
        <taxon>Panicodae</taxon>
        <taxon>Paniceae</taxon>
        <taxon>Melinidinae</taxon>
        <taxon>Urochloa</taxon>
    </lineage>
</organism>
<proteinExistence type="predicted"/>
<dbReference type="EMBL" id="OZ075130">
    <property type="protein sequence ID" value="CAL4972686.1"/>
    <property type="molecule type" value="Genomic_DNA"/>
</dbReference>
<keyword evidence="2" id="KW-1185">Reference proteome</keyword>
<evidence type="ECO:0000313" key="1">
    <source>
        <dbReference type="EMBL" id="CAL4972686.1"/>
    </source>
</evidence>
<evidence type="ECO:0000313" key="2">
    <source>
        <dbReference type="Proteomes" id="UP001497457"/>
    </source>
</evidence>
<protein>
    <submittedName>
        <fullName evidence="1">Uncharacterized protein</fullName>
    </submittedName>
</protein>
<gene>
    <name evidence="1" type="ORF">URODEC1_LOCUS51430</name>
</gene>
<reference evidence="2" key="1">
    <citation type="submission" date="2024-06" db="EMBL/GenBank/DDBJ databases">
        <authorList>
            <person name="Ryan C."/>
        </authorList>
    </citation>
    <scope>NUCLEOTIDE SEQUENCE [LARGE SCALE GENOMIC DNA]</scope>
</reference>
<reference evidence="1 2" key="2">
    <citation type="submission" date="2024-10" db="EMBL/GenBank/DDBJ databases">
        <authorList>
            <person name="Ryan C."/>
        </authorList>
    </citation>
    <scope>NUCLEOTIDE SEQUENCE [LARGE SCALE GENOMIC DNA]</scope>
</reference>
<sequence length="212" mass="23541">MADLPVVEVRVLADALNLEHTDAPHRVIVRGVETVRDALPMLAALTKKALDFKGVVALLMEAEEGGHVSGGDDDSDSDYDTGDEVTRVEEEGWVLVNMKPLRPVAVLAVLLDELIYDIVPQLIQMPGDRDLLRRLLVNGKEIHRVGPAVPGQPGELSVRLGIKVQKLVSHAFQDRHGVPRTEAQRAAWVTRRRNKLRDQAQKLYLNYAVELD</sequence>
<dbReference type="Proteomes" id="UP001497457">
    <property type="component" value="Chromosome 20rd"/>
</dbReference>
<dbReference type="AlphaFoldDB" id="A0ABC9AA16"/>
<accession>A0ABC9AA16</accession>